<organism evidence="2 3">
    <name type="scientific">Branchiostoma lanceolatum</name>
    <name type="common">Common lancelet</name>
    <name type="synonym">Amphioxus lanceolatum</name>
    <dbReference type="NCBI Taxonomy" id="7740"/>
    <lineage>
        <taxon>Eukaryota</taxon>
        <taxon>Metazoa</taxon>
        <taxon>Chordata</taxon>
        <taxon>Cephalochordata</taxon>
        <taxon>Leptocardii</taxon>
        <taxon>Amphioxiformes</taxon>
        <taxon>Branchiostomatidae</taxon>
        <taxon>Branchiostoma</taxon>
    </lineage>
</organism>
<name>A0A8J9Z8E9_BRALA</name>
<keyword evidence="3" id="KW-1185">Reference proteome</keyword>
<evidence type="ECO:0000256" key="1">
    <source>
        <dbReference type="SAM" id="MobiDB-lite"/>
    </source>
</evidence>
<dbReference type="AlphaFoldDB" id="A0A8J9Z8E9"/>
<feature type="compositionally biased region" description="Pro residues" evidence="1">
    <location>
        <begin position="56"/>
        <end position="66"/>
    </location>
</feature>
<dbReference type="Proteomes" id="UP000838412">
    <property type="component" value="Chromosome 17"/>
</dbReference>
<evidence type="ECO:0000313" key="3">
    <source>
        <dbReference type="Proteomes" id="UP000838412"/>
    </source>
</evidence>
<reference evidence="2" key="1">
    <citation type="submission" date="2022-01" db="EMBL/GenBank/DDBJ databases">
        <authorList>
            <person name="Braso-Vives M."/>
        </authorList>
    </citation>
    <scope>NUCLEOTIDE SEQUENCE</scope>
</reference>
<accession>A0A8J9Z8E9</accession>
<feature type="region of interest" description="Disordered" evidence="1">
    <location>
        <begin position="28"/>
        <end position="86"/>
    </location>
</feature>
<protein>
    <submittedName>
        <fullName evidence="2">Hypp8667 protein</fullName>
    </submittedName>
</protein>
<evidence type="ECO:0000313" key="2">
    <source>
        <dbReference type="EMBL" id="CAH1249707.1"/>
    </source>
</evidence>
<sequence>MLLRLCFIMGKHKRVRMCPGCGQDLTLHPGGKGNKNCTGLPPPAPTKEPVDAQHVPNPPLVSPPVQNPAQGASAAEPTTAELEDRKKELTDKLARVQLAREVALLEAELQKAQLGLAALPATRNKYLKTET</sequence>
<dbReference type="EMBL" id="OV696702">
    <property type="protein sequence ID" value="CAH1249707.1"/>
    <property type="molecule type" value="Genomic_DNA"/>
</dbReference>
<proteinExistence type="predicted"/>
<gene>
    <name evidence="2" type="primary">Hypp8667</name>
    <name evidence="2" type="ORF">BLAG_LOCUS10717</name>
</gene>
<dbReference type="OrthoDB" id="10027872at2759"/>